<gene>
    <name evidence="2" type="ORF">MPHL21000_25695</name>
</gene>
<organism evidence="2 3">
    <name type="scientific">Mycolicibacterium phlei DSM 43239 = CCUG 21000</name>
    <dbReference type="NCBI Taxonomy" id="1226750"/>
    <lineage>
        <taxon>Bacteria</taxon>
        <taxon>Bacillati</taxon>
        <taxon>Actinomycetota</taxon>
        <taxon>Actinomycetes</taxon>
        <taxon>Mycobacteriales</taxon>
        <taxon>Mycobacteriaceae</taxon>
        <taxon>Mycolicibacterium</taxon>
    </lineage>
</organism>
<evidence type="ECO:0000256" key="1">
    <source>
        <dbReference type="SAM" id="Phobius"/>
    </source>
</evidence>
<evidence type="ECO:0000313" key="3">
    <source>
        <dbReference type="Proteomes" id="UP000325690"/>
    </source>
</evidence>
<keyword evidence="1" id="KW-0812">Transmembrane</keyword>
<dbReference type="AlphaFoldDB" id="A0A5N5UNG6"/>
<name>A0A5N5UNG6_MYCPH</name>
<keyword evidence="3" id="KW-1185">Reference proteome</keyword>
<keyword evidence="1" id="KW-1133">Transmembrane helix</keyword>
<protein>
    <submittedName>
        <fullName evidence="2">Uncharacterized protein</fullName>
    </submittedName>
</protein>
<comment type="caution">
    <text evidence="2">The sequence shown here is derived from an EMBL/GenBank/DDBJ whole genome shotgun (WGS) entry which is preliminary data.</text>
</comment>
<evidence type="ECO:0000313" key="2">
    <source>
        <dbReference type="EMBL" id="KAB7751093.1"/>
    </source>
</evidence>
<dbReference type="Proteomes" id="UP000325690">
    <property type="component" value="Unassembled WGS sequence"/>
</dbReference>
<dbReference type="GeneID" id="74303888"/>
<sequence>MTHTPWLRAGIATVLIVELVAAVLVVIRGAQQSPSEADCRVVSGVFREWASVGSDGEDRGEVTGAFAERIRAAADSVSSSSVRDDLNRWAEGADPLAEIRRGPAGAVDDNDPTLVRALGLVFGAADELREDCPESYRVEAE</sequence>
<dbReference type="EMBL" id="ANBP01000056">
    <property type="protein sequence ID" value="KAB7751093.1"/>
    <property type="molecule type" value="Genomic_DNA"/>
</dbReference>
<keyword evidence="1" id="KW-0472">Membrane</keyword>
<reference evidence="2 3" key="1">
    <citation type="submission" date="2012-10" db="EMBL/GenBank/DDBJ databases">
        <title>The draft sequence of the Mycobacterium pheli genome.</title>
        <authorList>
            <person name="Pettersson B.M.F."/>
            <person name="Das S."/>
            <person name="Dasgupta S."/>
            <person name="Bhattacharya A."/>
            <person name="Kirsebom L.A."/>
        </authorList>
    </citation>
    <scope>NUCLEOTIDE SEQUENCE [LARGE SCALE GENOMIC DNA]</scope>
    <source>
        <strain evidence="2 3">CCUG 21000</strain>
    </source>
</reference>
<proteinExistence type="predicted"/>
<dbReference type="RefSeq" id="WP_061481592.1">
    <property type="nucleotide sequence ID" value="NZ_ANBO01000041.1"/>
</dbReference>
<feature type="transmembrane region" description="Helical" evidence="1">
    <location>
        <begin position="6"/>
        <end position="27"/>
    </location>
</feature>
<accession>A0A5N5UNG6</accession>